<feature type="region of interest" description="Disordered" evidence="7">
    <location>
        <begin position="412"/>
        <end position="435"/>
    </location>
</feature>
<keyword evidence="3" id="KW-0442">Lipid degradation</keyword>
<gene>
    <name evidence="9" type="ORF">KFK09_020821</name>
</gene>
<protein>
    <recommendedName>
        <fullName evidence="8">PNPLA domain-containing protein</fullName>
    </recommendedName>
</protein>
<dbReference type="OrthoDB" id="630895at2759"/>
<dbReference type="CDD" id="cd07199">
    <property type="entry name" value="Pat17_PNPLA8_PNPLA9_like"/>
    <property type="match status" value="1"/>
</dbReference>
<organism evidence="9 10">
    <name type="scientific">Dendrobium nobile</name>
    <name type="common">Orchid</name>
    <dbReference type="NCBI Taxonomy" id="94219"/>
    <lineage>
        <taxon>Eukaryota</taxon>
        <taxon>Viridiplantae</taxon>
        <taxon>Streptophyta</taxon>
        <taxon>Embryophyta</taxon>
        <taxon>Tracheophyta</taxon>
        <taxon>Spermatophyta</taxon>
        <taxon>Magnoliopsida</taxon>
        <taxon>Liliopsida</taxon>
        <taxon>Asparagales</taxon>
        <taxon>Orchidaceae</taxon>
        <taxon>Epidendroideae</taxon>
        <taxon>Malaxideae</taxon>
        <taxon>Dendrobiinae</taxon>
        <taxon>Dendrobium</taxon>
    </lineage>
</organism>
<comment type="similarity">
    <text evidence="1">Belongs to the patatin family.</text>
</comment>
<evidence type="ECO:0000313" key="10">
    <source>
        <dbReference type="Proteomes" id="UP000829196"/>
    </source>
</evidence>
<dbReference type="GO" id="GO:0016042">
    <property type="term" value="P:lipid catabolic process"/>
    <property type="evidence" value="ECO:0007669"/>
    <property type="project" value="UniProtKB-KW"/>
</dbReference>
<dbReference type="PANTHER" id="PTHR32241:SF12">
    <property type="entry name" value="OS03G0784100 PROTEIN"/>
    <property type="match status" value="1"/>
</dbReference>
<accession>A0A8T3AN99</accession>
<evidence type="ECO:0000256" key="2">
    <source>
        <dbReference type="ARBA" id="ARBA00022801"/>
    </source>
</evidence>
<evidence type="ECO:0000256" key="6">
    <source>
        <dbReference type="PROSITE-ProRule" id="PRU01161"/>
    </source>
</evidence>
<dbReference type="Proteomes" id="UP000829196">
    <property type="component" value="Unassembled WGS sequence"/>
</dbReference>
<dbReference type="SMR" id="A0A8T3AN99"/>
<comment type="caution">
    <text evidence="9">The sequence shown here is derived from an EMBL/GenBank/DDBJ whole genome shotgun (WGS) entry which is preliminary data.</text>
</comment>
<evidence type="ECO:0000256" key="7">
    <source>
        <dbReference type="SAM" id="MobiDB-lite"/>
    </source>
</evidence>
<name>A0A8T3AN99_DENNO</name>
<dbReference type="Gene3D" id="3.40.1090.10">
    <property type="entry name" value="Cytosolic phospholipase A2 catalytic domain"/>
    <property type="match status" value="1"/>
</dbReference>
<comment type="function">
    <text evidence="5">Possesses non-specific lipolytic acyl hydrolase (LAH) activity. Hydrolyzes phospholipids as well as galactolipids. May play a role in disease resistance.</text>
</comment>
<dbReference type="SUPFAM" id="SSF52151">
    <property type="entry name" value="FabD/lysophospholipase-like"/>
    <property type="match status" value="1"/>
</dbReference>
<evidence type="ECO:0000256" key="1">
    <source>
        <dbReference type="ARBA" id="ARBA00010240"/>
    </source>
</evidence>
<dbReference type="AlphaFoldDB" id="A0A8T3AN99"/>
<evidence type="ECO:0000259" key="8">
    <source>
        <dbReference type="PROSITE" id="PS51635"/>
    </source>
</evidence>
<dbReference type="InterPro" id="IPR002641">
    <property type="entry name" value="PNPLA_dom"/>
</dbReference>
<comment type="caution">
    <text evidence="6">Lacks conserved residue(s) required for the propagation of feature annotation.</text>
</comment>
<proteinExistence type="inferred from homology"/>
<feature type="domain" description="PNPLA" evidence="8">
    <location>
        <begin position="65"/>
        <end position="255"/>
    </location>
</feature>
<keyword evidence="10" id="KW-1185">Reference proteome</keyword>
<keyword evidence="4" id="KW-0443">Lipid metabolism</keyword>
<keyword evidence="2" id="KW-0378">Hydrolase</keyword>
<dbReference type="GO" id="GO:0016787">
    <property type="term" value="F:hydrolase activity"/>
    <property type="evidence" value="ECO:0007669"/>
    <property type="project" value="UniProtKB-KW"/>
</dbReference>
<dbReference type="PANTHER" id="PTHR32241">
    <property type="entry name" value="PATATIN-LIKE PROTEIN 6"/>
    <property type="match status" value="1"/>
</dbReference>
<reference evidence="9" key="1">
    <citation type="journal article" date="2022" name="Front. Genet.">
        <title>Chromosome-Scale Assembly of the Dendrobium nobile Genome Provides Insights Into the Molecular Mechanism of the Biosynthesis of the Medicinal Active Ingredient of Dendrobium.</title>
        <authorList>
            <person name="Xu Q."/>
            <person name="Niu S.-C."/>
            <person name="Li K.-L."/>
            <person name="Zheng P.-J."/>
            <person name="Zhang X.-J."/>
            <person name="Jia Y."/>
            <person name="Liu Y."/>
            <person name="Niu Y.-X."/>
            <person name="Yu L.-H."/>
            <person name="Chen D.-F."/>
            <person name="Zhang G.-Q."/>
        </authorList>
    </citation>
    <scope>NUCLEOTIDE SEQUENCE</scope>
    <source>
        <tissue evidence="9">Leaf</tissue>
    </source>
</reference>
<feature type="compositionally biased region" description="Low complexity" evidence="7">
    <location>
        <begin position="413"/>
        <end position="435"/>
    </location>
</feature>
<evidence type="ECO:0000256" key="4">
    <source>
        <dbReference type="ARBA" id="ARBA00023098"/>
    </source>
</evidence>
<dbReference type="PROSITE" id="PS51635">
    <property type="entry name" value="PNPLA"/>
    <property type="match status" value="1"/>
</dbReference>
<dbReference type="EMBL" id="JAGYWB010000015">
    <property type="protein sequence ID" value="KAI0497590.1"/>
    <property type="molecule type" value="Genomic_DNA"/>
</dbReference>
<evidence type="ECO:0000256" key="5">
    <source>
        <dbReference type="ARBA" id="ARBA00025642"/>
    </source>
</evidence>
<evidence type="ECO:0000256" key="3">
    <source>
        <dbReference type="ARBA" id="ARBA00022963"/>
    </source>
</evidence>
<dbReference type="InterPro" id="IPR016035">
    <property type="entry name" value="Acyl_Trfase/lysoPLipase"/>
</dbReference>
<sequence length="435" mass="46344">MAGSPSLMEPSSDTDKLSYEIFTILESKFLFGYDDSKIFLPSSAPETPAKTPSSLESSPGKIRILSIDASTDSLLAAASLVRLESSLCRLSGDPAARIADFFDIAAGSGTGGVLAALLFTRGPDGRPLFSADDALCFLLKTGAVCDSTGERKGLFRRIFRRSVGMTFRKVFGNATLRDTLKPLLIPCYDLTSGAPFLFSRADAVEADTYDFLIREVCTATCAGRVASEMRSVDGRACIAAVGGGVAMPNPAAAAITHVLHNKQEFPFAAGVDDLIVVSLGSGEQDIAGGCATPSTAEVVRIAGNGMADMVDQAIALAFRQHRINNYVRIQANGVGLRSPKCSKAVSREAKMMRIEEMLSQRNGETVLFQGRKVSKETNAEKLERLAGELIKEQDKRSRSSIPTVFIKQALTPRTSSATTATTTTTTSTRRSLGSP</sequence>
<evidence type="ECO:0000313" key="9">
    <source>
        <dbReference type="EMBL" id="KAI0497590.1"/>
    </source>
</evidence>